<keyword evidence="2" id="KW-1185">Reference proteome</keyword>
<dbReference type="RefSeq" id="WP_190545236.1">
    <property type="nucleotide sequence ID" value="NZ_CAWPNO010000068.1"/>
</dbReference>
<reference evidence="1 2" key="1">
    <citation type="journal article" date="2020" name="ISME J.">
        <title>Comparative genomics reveals insights into cyanobacterial evolution and habitat adaptation.</title>
        <authorList>
            <person name="Chen M.Y."/>
            <person name="Teng W.K."/>
            <person name="Zhao L."/>
            <person name="Hu C.X."/>
            <person name="Zhou Y.K."/>
            <person name="Han B.P."/>
            <person name="Song L.R."/>
            <person name="Shu W.S."/>
        </authorList>
    </citation>
    <scope>NUCLEOTIDE SEQUENCE [LARGE SCALE GENOMIC DNA]</scope>
    <source>
        <strain evidence="1 2">FACHB-288</strain>
    </source>
</reference>
<dbReference type="Pfam" id="PF00353">
    <property type="entry name" value="HemolysinCabind"/>
    <property type="match status" value="4"/>
</dbReference>
<evidence type="ECO:0000313" key="2">
    <source>
        <dbReference type="Proteomes" id="UP000658514"/>
    </source>
</evidence>
<gene>
    <name evidence="1" type="ORF">H6G24_21445</name>
</gene>
<evidence type="ECO:0000313" key="1">
    <source>
        <dbReference type="EMBL" id="MBD2198045.1"/>
    </source>
</evidence>
<dbReference type="Proteomes" id="UP000658514">
    <property type="component" value="Unassembled WGS sequence"/>
</dbReference>
<protein>
    <recommendedName>
        <fullName evidence="3">Calcium-binding protein</fullName>
    </recommendedName>
</protein>
<dbReference type="Gene3D" id="2.160.20.160">
    <property type="match status" value="1"/>
</dbReference>
<sequence length="391" mass="40924">MTTRIFRGTNYTVESLRGSDQTFKTKQKNTWLEIIGTNNIISTGKGNDVILANLRFTGIGNYPPYVGPAIFYDGYDGILESSKRGTTIIDTGSGNDYVALGEGKYIVDLGQGNNILDSGGTSSYISAGNGNNIIQVLTVDNCQINLGNGNNSIYLGTGNVSVSTGSGNDLITINIDGLFGILGDVLFDEAVPYKQIINAGNGDNLLKVAVYGETSITTGSGKDFVLATSANTQILDKEPNLDSVDILTGSGNDTVITLGTKSFINAGTGDDLIFSGIGDDTIYTGSGRDVVNLRRQTFFAPSPIQDLEEIYASETTVQGGGNDTVYLGSGHKTVILGSSGFATIYGFGKNDSLDVSGLNASFTQIGNDTLISSGGNSLGIIKEYTGSLTLV</sequence>
<organism evidence="1 2">
    <name type="scientific">Calothrix parietina FACHB-288</name>
    <dbReference type="NCBI Taxonomy" id="2692896"/>
    <lineage>
        <taxon>Bacteria</taxon>
        <taxon>Bacillati</taxon>
        <taxon>Cyanobacteriota</taxon>
        <taxon>Cyanophyceae</taxon>
        <taxon>Nostocales</taxon>
        <taxon>Calotrichaceae</taxon>
        <taxon>Calothrix</taxon>
    </lineage>
</organism>
<evidence type="ECO:0008006" key="3">
    <source>
        <dbReference type="Google" id="ProtNLM"/>
    </source>
</evidence>
<comment type="caution">
    <text evidence="1">The sequence shown here is derived from an EMBL/GenBank/DDBJ whole genome shotgun (WGS) entry which is preliminary data.</text>
</comment>
<dbReference type="SUPFAM" id="SSF51120">
    <property type="entry name" value="beta-Roll"/>
    <property type="match status" value="2"/>
</dbReference>
<dbReference type="InterPro" id="IPR001343">
    <property type="entry name" value="Hemolysn_Ca-bd"/>
</dbReference>
<proteinExistence type="predicted"/>
<dbReference type="EMBL" id="JACJQH010000035">
    <property type="protein sequence ID" value="MBD2198045.1"/>
    <property type="molecule type" value="Genomic_DNA"/>
</dbReference>
<dbReference type="InterPro" id="IPR011049">
    <property type="entry name" value="Serralysin-like_metalloprot_C"/>
</dbReference>
<accession>A0ABR8AEY1</accession>
<name>A0ABR8AEY1_9CYAN</name>